<feature type="domain" description="C2H2-type" evidence="28">
    <location>
        <begin position="212"/>
        <end position="239"/>
    </location>
</feature>
<feature type="compositionally biased region" description="Low complexity" evidence="25">
    <location>
        <begin position="626"/>
        <end position="639"/>
    </location>
</feature>
<dbReference type="SMART" id="SM00179">
    <property type="entry name" value="EGF_CA"/>
    <property type="match status" value="1"/>
</dbReference>
<proteinExistence type="inferred from homology"/>
<evidence type="ECO:0000313" key="30">
    <source>
        <dbReference type="Proteomes" id="UP000693946"/>
    </source>
</evidence>
<dbReference type="FunFam" id="3.30.160.60:FF:000067">
    <property type="entry name" value="Vascular endothelial zinc finger 1"/>
    <property type="match status" value="1"/>
</dbReference>
<feature type="compositionally biased region" description="Polar residues" evidence="25">
    <location>
        <begin position="1074"/>
        <end position="1085"/>
    </location>
</feature>
<comment type="function">
    <text evidence="22">Transcription repressor that plays a role in regulation of embryonic stem cells (ESCs) differentiation. Required for ESCs differentiation and acts by mediating autorepression of NANOG in ESCs: binds to the NANOG promoter and promotes association of NANOG protein to its own promoter and recruits the NuRD complex, which deacetylates histones. Not required for establishement and maintenance of ESCs. Represses the transcription of a number of genes including GAST, ODC1 and VIM. Binds to the G-rich box in the enhancer region of these genes.</text>
</comment>
<feature type="compositionally biased region" description="Low complexity" evidence="25">
    <location>
        <begin position="914"/>
        <end position="947"/>
    </location>
</feature>
<feature type="domain" description="C2H2-type" evidence="28">
    <location>
        <begin position="240"/>
        <end position="267"/>
    </location>
</feature>
<evidence type="ECO:0000256" key="23">
    <source>
        <dbReference type="ARBA" id="ARBA00067216"/>
    </source>
</evidence>
<evidence type="ECO:0000256" key="8">
    <source>
        <dbReference type="ARBA" id="ARBA00022723"/>
    </source>
</evidence>
<dbReference type="InterPro" id="IPR001881">
    <property type="entry name" value="EGF-like_Ca-bd_dom"/>
</dbReference>
<keyword evidence="14" id="KW-0832">Ubl conjugation</keyword>
<feature type="compositionally biased region" description="Polar residues" evidence="25">
    <location>
        <begin position="981"/>
        <end position="1000"/>
    </location>
</feature>
<feature type="compositionally biased region" description="Low complexity" evidence="25">
    <location>
        <begin position="955"/>
        <end position="980"/>
    </location>
</feature>
<gene>
    <name evidence="29" type="ORF">JOB18_043276</name>
</gene>
<dbReference type="GO" id="GO:0030154">
    <property type="term" value="P:cell differentiation"/>
    <property type="evidence" value="ECO:0007669"/>
    <property type="project" value="UniProtKB-KW"/>
</dbReference>
<evidence type="ECO:0000256" key="18">
    <source>
        <dbReference type="ARBA" id="ARBA00023157"/>
    </source>
</evidence>
<keyword evidence="10" id="KW-0677">Repeat</keyword>
<feature type="compositionally biased region" description="Polar residues" evidence="25">
    <location>
        <begin position="645"/>
        <end position="655"/>
    </location>
</feature>
<feature type="region of interest" description="Disordered" evidence="25">
    <location>
        <begin position="1622"/>
        <end position="1646"/>
    </location>
</feature>
<feature type="compositionally biased region" description="Low complexity" evidence="25">
    <location>
        <begin position="1086"/>
        <end position="1103"/>
    </location>
</feature>
<keyword evidence="5" id="KW-0678">Repressor</keyword>
<keyword evidence="21" id="KW-0539">Nucleus</keyword>
<evidence type="ECO:0000256" key="11">
    <source>
        <dbReference type="ARBA" id="ARBA00022771"/>
    </source>
</evidence>
<dbReference type="GO" id="GO:0001227">
    <property type="term" value="F:DNA-binding transcription repressor activity, RNA polymerase II-specific"/>
    <property type="evidence" value="ECO:0007669"/>
    <property type="project" value="UniProtKB-ARBA"/>
</dbReference>
<keyword evidence="13" id="KW-0862">Zinc</keyword>
<feature type="domain" description="SEA" evidence="27">
    <location>
        <begin position="1262"/>
        <end position="1367"/>
    </location>
</feature>
<dbReference type="GO" id="GO:0005509">
    <property type="term" value="F:calcium ion binding"/>
    <property type="evidence" value="ECO:0007669"/>
    <property type="project" value="InterPro"/>
</dbReference>
<dbReference type="PROSITE" id="PS50024">
    <property type="entry name" value="SEA"/>
    <property type="match status" value="1"/>
</dbReference>
<reference evidence="29 30" key="1">
    <citation type="journal article" date="2021" name="Sci. Rep.">
        <title>Chromosome anchoring in Senegalese sole (Solea senegalensis) reveals sex-associated markers and genome rearrangements in flatfish.</title>
        <authorList>
            <person name="Guerrero-Cozar I."/>
            <person name="Gomez-Garrido J."/>
            <person name="Berbel C."/>
            <person name="Martinez-Blanch J.F."/>
            <person name="Alioto T."/>
            <person name="Claros M.G."/>
            <person name="Gagnaire P.A."/>
            <person name="Manchado M."/>
        </authorList>
    </citation>
    <scope>NUCLEOTIDE SEQUENCE [LARGE SCALE GENOMIC DNA]</scope>
    <source>
        <strain evidence="29">Sse05_10M</strain>
    </source>
</reference>
<evidence type="ECO:0000256" key="1">
    <source>
        <dbReference type="ARBA" id="ARBA00004123"/>
    </source>
</evidence>
<keyword evidence="11 24" id="KW-0863">Zinc-finger</keyword>
<dbReference type="PANTHER" id="PTHR24037:SF7">
    <property type="entry name" value="FLOCCULATION PROTEIN FLO11 ISOFORM X1-RELATED"/>
    <property type="match status" value="1"/>
</dbReference>
<keyword evidence="7" id="KW-0245">EGF-like domain</keyword>
<keyword evidence="9" id="KW-0732">Signal</keyword>
<evidence type="ECO:0000256" key="19">
    <source>
        <dbReference type="ARBA" id="ARBA00023163"/>
    </source>
</evidence>
<feature type="compositionally biased region" description="Low complexity" evidence="25">
    <location>
        <begin position="1113"/>
        <end position="1224"/>
    </location>
</feature>
<evidence type="ECO:0000256" key="3">
    <source>
        <dbReference type="ARBA" id="ARBA00006991"/>
    </source>
</evidence>
<evidence type="ECO:0000256" key="7">
    <source>
        <dbReference type="ARBA" id="ARBA00022536"/>
    </source>
</evidence>
<evidence type="ECO:0000256" key="9">
    <source>
        <dbReference type="ARBA" id="ARBA00022729"/>
    </source>
</evidence>
<dbReference type="PROSITE" id="PS50157">
    <property type="entry name" value="ZINC_FINGER_C2H2_2"/>
    <property type="match status" value="4"/>
</dbReference>
<feature type="region of interest" description="Disordered" evidence="25">
    <location>
        <begin position="583"/>
        <end position="611"/>
    </location>
</feature>
<keyword evidence="4" id="KW-1003">Cell membrane</keyword>
<feature type="region of interest" description="Disordered" evidence="25">
    <location>
        <begin position="319"/>
        <end position="364"/>
    </location>
</feature>
<evidence type="ECO:0000256" key="6">
    <source>
        <dbReference type="ARBA" id="ARBA00022499"/>
    </source>
</evidence>
<evidence type="ECO:0000313" key="29">
    <source>
        <dbReference type="EMBL" id="KAG7505931.1"/>
    </source>
</evidence>
<dbReference type="FunFam" id="3.30.160.60:FF:000313">
    <property type="entry name" value="Zinc finger protein 281"/>
    <property type="match status" value="1"/>
</dbReference>
<dbReference type="Pfam" id="PF00096">
    <property type="entry name" value="zf-C2H2"/>
    <property type="match status" value="2"/>
</dbReference>
<feature type="compositionally biased region" description="Polar residues" evidence="25">
    <location>
        <begin position="682"/>
        <end position="700"/>
    </location>
</feature>
<keyword evidence="19" id="KW-0804">Transcription</keyword>
<accession>A0AAV6RKQ6</accession>
<keyword evidence="17 26" id="KW-0472">Membrane</keyword>
<keyword evidence="15" id="KW-0805">Transcription regulation</keyword>
<evidence type="ECO:0000256" key="15">
    <source>
        <dbReference type="ARBA" id="ARBA00023015"/>
    </source>
</evidence>
<dbReference type="GO" id="GO:0005634">
    <property type="term" value="C:nucleus"/>
    <property type="evidence" value="ECO:0007669"/>
    <property type="project" value="UniProtKB-SubCell"/>
</dbReference>
<evidence type="ECO:0000256" key="4">
    <source>
        <dbReference type="ARBA" id="ARBA00022475"/>
    </source>
</evidence>
<evidence type="ECO:0000259" key="27">
    <source>
        <dbReference type="PROSITE" id="PS50024"/>
    </source>
</evidence>
<dbReference type="EMBL" id="JAGKHQ010000011">
    <property type="protein sequence ID" value="KAG7505931.1"/>
    <property type="molecule type" value="Genomic_DNA"/>
</dbReference>
<evidence type="ECO:0000256" key="20">
    <source>
        <dbReference type="ARBA" id="ARBA00023180"/>
    </source>
</evidence>
<feature type="region of interest" description="Disordered" evidence="25">
    <location>
        <begin position="126"/>
        <end position="165"/>
    </location>
</feature>
<dbReference type="GO" id="GO:0008270">
    <property type="term" value="F:zinc ion binding"/>
    <property type="evidence" value="ECO:0007669"/>
    <property type="project" value="UniProtKB-KW"/>
</dbReference>
<protein>
    <recommendedName>
        <fullName evidence="23">Zinc finger protein 281</fullName>
    </recommendedName>
</protein>
<dbReference type="FunFam" id="3.30.160.60:FF:000042">
    <property type="entry name" value="Zinc finger protein 148"/>
    <property type="match status" value="2"/>
</dbReference>
<evidence type="ECO:0000256" key="25">
    <source>
        <dbReference type="SAM" id="MobiDB-lite"/>
    </source>
</evidence>
<evidence type="ECO:0000256" key="17">
    <source>
        <dbReference type="ARBA" id="ARBA00023136"/>
    </source>
</evidence>
<keyword evidence="26" id="KW-0812">Transmembrane</keyword>
<evidence type="ECO:0000256" key="5">
    <source>
        <dbReference type="ARBA" id="ARBA00022491"/>
    </source>
</evidence>
<keyword evidence="12" id="KW-0221">Differentiation</keyword>
<evidence type="ECO:0000256" key="13">
    <source>
        <dbReference type="ARBA" id="ARBA00022833"/>
    </source>
</evidence>
<evidence type="ECO:0000256" key="2">
    <source>
        <dbReference type="ARBA" id="ARBA00004236"/>
    </source>
</evidence>
<feature type="compositionally biased region" description="Low complexity" evidence="25">
    <location>
        <begin position="1062"/>
        <end position="1073"/>
    </location>
</feature>
<evidence type="ECO:0000256" key="16">
    <source>
        <dbReference type="ARBA" id="ARBA00023125"/>
    </source>
</evidence>
<comment type="subcellular location">
    <subcellularLocation>
        <location evidence="2">Cell membrane</location>
    </subcellularLocation>
    <subcellularLocation>
        <location evidence="1">Nucleus</location>
    </subcellularLocation>
</comment>
<feature type="compositionally biased region" description="Low complexity" evidence="25">
    <location>
        <begin position="1001"/>
        <end position="1028"/>
    </location>
</feature>
<dbReference type="InterPro" id="IPR000082">
    <property type="entry name" value="SEA_dom"/>
</dbReference>
<evidence type="ECO:0000256" key="22">
    <source>
        <dbReference type="ARBA" id="ARBA00059547"/>
    </source>
</evidence>
<keyword evidence="6" id="KW-1017">Isopeptide bond</keyword>
<evidence type="ECO:0000256" key="26">
    <source>
        <dbReference type="SAM" id="Phobius"/>
    </source>
</evidence>
<organism evidence="29 30">
    <name type="scientific">Solea senegalensis</name>
    <name type="common">Senegalese sole</name>
    <dbReference type="NCBI Taxonomy" id="28829"/>
    <lineage>
        <taxon>Eukaryota</taxon>
        <taxon>Metazoa</taxon>
        <taxon>Chordata</taxon>
        <taxon>Craniata</taxon>
        <taxon>Vertebrata</taxon>
        <taxon>Euteleostomi</taxon>
        <taxon>Actinopterygii</taxon>
        <taxon>Neopterygii</taxon>
        <taxon>Teleostei</taxon>
        <taxon>Neoteleostei</taxon>
        <taxon>Acanthomorphata</taxon>
        <taxon>Carangaria</taxon>
        <taxon>Pleuronectiformes</taxon>
        <taxon>Pleuronectoidei</taxon>
        <taxon>Soleidae</taxon>
        <taxon>Solea</taxon>
    </lineage>
</organism>
<feature type="transmembrane region" description="Helical" evidence="26">
    <location>
        <begin position="1438"/>
        <end position="1462"/>
    </location>
</feature>
<keyword evidence="20" id="KW-0325">Glycoprotein</keyword>
<feature type="region of interest" description="Disordered" evidence="25">
    <location>
        <begin position="1062"/>
        <end position="1224"/>
    </location>
</feature>
<dbReference type="PANTHER" id="PTHR24037">
    <property type="entry name" value="HEART DEVELOPMENT PROTEIN WITH EGF-LIKE DOMAINS 1"/>
    <property type="match status" value="1"/>
</dbReference>
<keyword evidence="30" id="KW-1185">Reference proteome</keyword>
<feature type="compositionally biased region" description="Polar residues" evidence="25">
    <location>
        <begin position="662"/>
        <end position="673"/>
    </location>
</feature>
<feature type="domain" description="C2H2-type" evidence="28">
    <location>
        <begin position="184"/>
        <end position="211"/>
    </location>
</feature>
<dbReference type="Proteomes" id="UP000693946">
    <property type="component" value="Linkage Group LG19"/>
</dbReference>
<name>A0AAV6RKQ6_SOLSE</name>
<comment type="caution">
    <text evidence="29">The sequence shown here is derived from an EMBL/GenBank/DDBJ whole genome shotgun (WGS) entry which is preliminary data.</text>
</comment>
<evidence type="ECO:0000256" key="10">
    <source>
        <dbReference type="ARBA" id="ARBA00022737"/>
    </source>
</evidence>
<feature type="region of interest" description="Disordered" evidence="25">
    <location>
        <begin position="626"/>
        <end position="702"/>
    </location>
</feature>
<feature type="region of interest" description="Disordered" evidence="25">
    <location>
        <begin position="541"/>
        <end position="562"/>
    </location>
</feature>
<evidence type="ECO:0000256" key="12">
    <source>
        <dbReference type="ARBA" id="ARBA00022782"/>
    </source>
</evidence>
<feature type="region of interest" description="Disordered" evidence="25">
    <location>
        <begin position="880"/>
        <end position="1033"/>
    </location>
</feature>
<evidence type="ECO:0000259" key="28">
    <source>
        <dbReference type="PROSITE" id="PS50157"/>
    </source>
</evidence>
<evidence type="ECO:0000256" key="21">
    <source>
        <dbReference type="ARBA" id="ARBA00023242"/>
    </source>
</evidence>
<feature type="domain" description="C2H2-type" evidence="28">
    <location>
        <begin position="268"/>
        <end position="300"/>
    </location>
</feature>
<dbReference type="Pfam" id="PF01390">
    <property type="entry name" value="SEA"/>
    <property type="match status" value="1"/>
</dbReference>
<dbReference type="GO" id="GO:0000978">
    <property type="term" value="F:RNA polymerase II cis-regulatory region sequence-specific DNA binding"/>
    <property type="evidence" value="ECO:0007669"/>
    <property type="project" value="UniProtKB-ARBA"/>
</dbReference>
<keyword evidence="16" id="KW-0238">DNA-binding</keyword>
<keyword evidence="18" id="KW-1015">Disulfide bond</keyword>
<keyword evidence="26" id="KW-1133">Transmembrane helix</keyword>
<sequence>MNIIQDKIGNEFLRSNGGMDSNFGSGMIMFSHLPPVTSFTRLAAHSVMQDLPPHEMILKKERDSPDCSTGTQGGGHAGLGDYVHSMGIKQEKLSEHDYRLPLYPGGLGKSTELLDVSNNQNLQVHDLNMGNLPTQLGKEPSGRKGRRSNGEGQEGKPRKKRSEAKQSMMLDADGGSLSPGTKPHICEHCAASFRSSYHLRRHVLIHTGERPFRCSQCNMSFIQKYLLQRHEKIHSGEKPFSCDQCNMRFIQKYHMERHKRTHSGEKPYRCETCQQYFSRTDRLLKHKRTCGEAIRKGLVPGMMDLGCVDMGHGSYGITQGSVGGTGRKRGKSKNCGEGGERKKKKGDAGGERVPHIHGSASGGYSIHDYSMENQTVSSTTEPGPSMQQSHQGRAPKMAFKKANRKNQAKSLPMEQSVGMDGLGLMQSNGAKVGTSSNYDDAMQFLKKRRYLHAANNANPSGPVIAGGVSGEYDVSVAHLSSQPSVAQGVISSVMDSDAPLCLDKSGIPDEVLQSLLDHYTHKPDGSHHDVHFDISDQHVDLNPANGPDIGHGTDPSSPSGDKTVMMHEYSRFLLQALERTSHTTSFPLGPASPAPGPFTSSHPGNPVYADKNIYTTSPLECGFGQSVASPSLPSSVPKSHFAMLTGTSPQHSFHLSSLEPATHQQLTPSQELTEQMEKHHSSTPPSSYQISPSDLSSQKDQAPVKNGTVVFPLAPSQDLAPLDSSKSSYQIENFAQAFGSQFKSDGRSLSYGTDSSVEGDHRIQLIRVLLLQKPADPRPLKADSYPSFLQRKMKTMKTTSRDTCASGIENLVCGITECEKRDLDLHISISEFWQKHSWQLTVTEEFITTAAAAAAAQSSNMFLSLLLLLTSVAKGMTENVTTNETSTTPGTTFVAITPSSNSSDNQSTPPPYTSPSTPYSVTSLSNTSTDTGYTNPTATTTPAADHTQSNNHTATTSSQGTHTSNNTTTITTTGNGTITSAPITHTSNDTPMTTPITHTSNDTTMTTPITQTTNDTTMTTPITHTNNNVTMTTPIMHTSNNVTMTTPIMHTSNNVTMTTPITDTNNTAMTTPIIPSTQPNITAGPTQATTQTSNSTTQQSTVTPGSSTNSTQTSPETPAPNSTTSSSTISTNTTLTTGTPPSTSNSTSSIVPPTTSPGNSTEPPSGNTTTPSPSTTTPGGNTTEVTPSTTPANGNTTAATVTSMQPTQTSTGSNTTAAPPTTTTQSPVIVCPSMPCPPESVCLNSTCQCLSGSFLQNGRCVPAQVFPGQLHFLSLDFKPEMSDRSSAIFQSTAASISAALSDALKNEIGYKRSDVVHLQPGSVLASVNNIFQNTDATQESVHQAIAEAIANPGNGFLTNVTFTDINVCAQVPLPCDAATTVCSNTAGQPVCSCKEGFVSSVYSNNSCKACPSGQKAVGNTCQLCSFGYSGFNCNDSSLLAVVVISCVLGGVLLITILALLIYCCCKRCSNAKPDYSTSPYAPDHVNQSWPVGITPIPRATTNLEAANAMEMTEGGSTRALVDKKHRSNGLSGSYDINPGGMNTFKGPDYLYYIIFLKSQQTWKTNGHQSDLIMKNYNGTCFLKAHTVTLHLTATEFPAAATSHHQPTGSADGSIDHLAADGREKSQALQEPECQQIMQRNPARRSY</sequence>
<feature type="compositionally biased region" description="Low complexity" evidence="25">
    <location>
        <begin position="880"/>
        <end position="892"/>
    </location>
</feature>
<comment type="similarity">
    <text evidence="3">Belongs to the krueppel C2H2-type zinc-finger protein family.</text>
</comment>
<dbReference type="SMART" id="SM00355">
    <property type="entry name" value="ZnF_C2H2"/>
    <property type="match status" value="4"/>
</dbReference>
<evidence type="ECO:0000256" key="14">
    <source>
        <dbReference type="ARBA" id="ARBA00022843"/>
    </source>
</evidence>
<dbReference type="InterPro" id="IPR013087">
    <property type="entry name" value="Znf_C2H2_type"/>
</dbReference>
<dbReference type="GO" id="GO:0005886">
    <property type="term" value="C:plasma membrane"/>
    <property type="evidence" value="ECO:0007669"/>
    <property type="project" value="UniProtKB-SubCell"/>
</dbReference>
<keyword evidence="8" id="KW-0479">Metal-binding</keyword>
<evidence type="ECO:0000256" key="24">
    <source>
        <dbReference type="PROSITE-ProRule" id="PRU00042"/>
    </source>
</evidence>
<feature type="compositionally biased region" description="Polar residues" evidence="25">
    <location>
        <begin position="897"/>
        <end position="906"/>
    </location>
</feature>
<dbReference type="PROSITE" id="PS00028">
    <property type="entry name" value="ZINC_FINGER_C2H2_1"/>
    <property type="match status" value="3"/>
</dbReference>